<evidence type="ECO:0000256" key="3">
    <source>
        <dbReference type="PIRSR" id="PIRSR617939-1"/>
    </source>
</evidence>
<proteinExistence type="predicted"/>
<feature type="non-terminal residue" evidence="6">
    <location>
        <position position="243"/>
    </location>
</feature>
<keyword evidence="2" id="KW-0456">Lyase</keyword>
<dbReference type="STRING" id="1336337.A0A3N4JPL9"/>
<feature type="binding site" evidence="4">
    <location>
        <begin position="4"/>
        <end position="9"/>
    </location>
    <ligand>
        <name>substrate</name>
    </ligand>
</feature>
<evidence type="ECO:0000256" key="5">
    <source>
        <dbReference type="SAM" id="Phobius"/>
    </source>
</evidence>
<dbReference type="InterPro" id="IPR036568">
    <property type="entry name" value="GGCT-like_sf"/>
</dbReference>
<dbReference type="AlphaFoldDB" id="A0A3N4JPL9"/>
<dbReference type="PANTHER" id="PTHR12935">
    <property type="entry name" value="GAMMA-GLUTAMYLCYCLOTRANSFERASE"/>
    <property type="match status" value="1"/>
</dbReference>
<protein>
    <recommendedName>
        <fullName evidence="1">gamma-glutamylcyclotransferase</fullName>
        <ecNumber evidence="1">4.3.2.9</ecNumber>
    </recommendedName>
</protein>
<keyword evidence="5" id="KW-1133">Transmembrane helix</keyword>
<dbReference type="EC" id="4.3.2.9" evidence="1"/>
<name>A0A3N4JPL9_9PEZI</name>
<dbReference type="InterPro" id="IPR017939">
    <property type="entry name" value="G-Glutamylcylcotransferase"/>
</dbReference>
<dbReference type="Pfam" id="PF13772">
    <property type="entry name" value="AIG2_2"/>
    <property type="match status" value="1"/>
</dbReference>
<reference evidence="6 7" key="1">
    <citation type="journal article" date="2018" name="Nat. Ecol. Evol.">
        <title>Pezizomycetes genomes reveal the molecular basis of ectomycorrhizal truffle lifestyle.</title>
        <authorList>
            <person name="Murat C."/>
            <person name="Payen T."/>
            <person name="Noel B."/>
            <person name="Kuo A."/>
            <person name="Morin E."/>
            <person name="Chen J."/>
            <person name="Kohler A."/>
            <person name="Krizsan K."/>
            <person name="Balestrini R."/>
            <person name="Da Silva C."/>
            <person name="Montanini B."/>
            <person name="Hainaut M."/>
            <person name="Levati E."/>
            <person name="Barry K.W."/>
            <person name="Belfiori B."/>
            <person name="Cichocki N."/>
            <person name="Clum A."/>
            <person name="Dockter R.B."/>
            <person name="Fauchery L."/>
            <person name="Guy J."/>
            <person name="Iotti M."/>
            <person name="Le Tacon F."/>
            <person name="Lindquist E.A."/>
            <person name="Lipzen A."/>
            <person name="Malagnac F."/>
            <person name="Mello A."/>
            <person name="Molinier V."/>
            <person name="Miyauchi S."/>
            <person name="Poulain J."/>
            <person name="Riccioni C."/>
            <person name="Rubini A."/>
            <person name="Sitrit Y."/>
            <person name="Splivallo R."/>
            <person name="Traeger S."/>
            <person name="Wang M."/>
            <person name="Zifcakova L."/>
            <person name="Wipf D."/>
            <person name="Zambonelli A."/>
            <person name="Paolocci F."/>
            <person name="Nowrousian M."/>
            <person name="Ottonello S."/>
            <person name="Baldrian P."/>
            <person name="Spatafora J.W."/>
            <person name="Henrissat B."/>
            <person name="Nagy L.G."/>
            <person name="Aury J.M."/>
            <person name="Wincker P."/>
            <person name="Grigoriev I.V."/>
            <person name="Bonfante P."/>
            <person name="Martin F.M."/>
        </authorList>
    </citation>
    <scope>NUCLEOTIDE SEQUENCE [LARGE SCALE GENOMIC DNA]</scope>
    <source>
        <strain evidence="6 7">120613-1</strain>
    </source>
</reference>
<feature type="binding site" evidence="4">
    <location>
        <position position="140"/>
    </location>
    <ligand>
        <name>substrate</name>
    </ligand>
</feature>
<dbReference type="EMBL" id="ML120421">
    <property type="protein sequence ID" value="RPA95834.1"/>
    <property type="molecule type" value="Genomic_DNA"/>
</dbReference>
<dbReference type="Proteomes" id="UP000276215">
    <property type="component" value="Unassembled WGS sequence"/>
</dbReference>
<dbReference type="GO" id="GO:0003839">
    <property type="term" value="F:gamma-glutamylcyclotransferase activity"/>
    <property type="evidence" value="ECO:0007669"/>
    <property type="project" value="UniProtKB-EC"/>
</dbReference>
<organism evidence="6 7">
    <name type="scientific">Choiromyces venosus 120613-1</name>
    <dbReference type="NCBI Taxonomy" id="1336337"/>
    <lineage>
        <taxon>Eukaryota</taxon>
        <taxon>Fungi</taxon>
        <taxon>Dikarya</taxon>
        <taxon>Ascomycota</taxon>
        <taxon>Pezizomycotina</taxon>
        <taxon>Pezizomycetes</taxon>
        <taxon>Pezizales</taxon>
        <taxon>Tuberaceae</taxon>
        <taxon>Choiromyces</taxon>
    </lineage>
</organism>
<evidence type="ECO:0000313" key="7">
    <source>
        <dbReference type="Proteomes" id="UP000276215"/>
    </source>
</evidence>
<dbReference type="PANTHER" id="PTHR12935:SF0">
    <property type="entry name" value="GAMMA-GLUTAMYLCYCLOTRANSFERASE"/>
    <property type="match status" value="1"/>
</dbReference>
<accession>A0A3N4JPL9</accession>
<dbReference type="Gene3D" id="3.10.490.10">
    <property type="entry name" value="Gamma-glutamyl cyclotransferase-like"/>
    <property type="match status" value="1"/>
</dbReference>
<dbReference type="OrthoDB" id="2017317at2759"/>
<sequence>TVNYLAYGSNLASATLTSSRKIHPLRITPVRVPGLTLTFNLPGIPYLEPCFANVRLRSTQSGEEEEEGRELVGVVYEITRSDYDRLFASEGAGAAYQEYSVSCIPLGAAGGCEEVIARTLLCPEHTEALTRWTGQPSLRYLDLLRSGARERALPGEYVEYLDGLQGYRVTTLRQRVGRGFVLAVWAPAFLLTLVLNRVFAGEDGRAPGWAVGYGRWVTKTVWGSYDRCYKVVFGSGECTEGEE</sequence>
<keyword evidence="5" id="KW-0812">Transmembrane</keyword>
<evidence type="ECO:0000256" key="1">
    <source>
        <dbReference type="ARBA" id="ARBA00012346"/>
    </source>
</evidence>
<feature type="transmembrane region" description="Helical" evidence="5">
    <location>
        <begin position="180"/>
        <end position="199"/>
    </location>
</feature>
<keyword evidence="5" id="KW-0472">Membrane</keyword>
<evidence type="ECO:0000313" key="6">
    <source>
        <dbReference type="EMBL" id="RPA95834.1"/>
    </source>
</evidence>
<feature type="active site" description="Proton acceptor" evidence="3">
    <location>
        <position position="90"/>
    </location>
</feature>
<gene>
    <name evidence="6" type="ORF">L873DRAFT_1579608</name>
</gene>
<feature type="non-terminal residue" evidence="6">
    <location>
        <position position="1"/>
    </location>
</feature>
<evidence type="ECO:0000256" key="2">
    <source>
        <dbReference type="ARBA" id="ARBA00023239"/>
    </source>
</evidence>
<dbReference type="SUPFAM" id="SSF110857">
    <property type="entry name" value="Gamma-glutamyl cyclotransferase-like"/>
    <property type="match status" value="1"/>
</dbReference>
<keyword evidence="7" id="KW-1185">Reference proteome</keyword>
<evidence type="ECO:0000256" key="4">
    <source>
        <dbReference type="PIRSR" id="PIRSR617939-2"/>
    </source>
</evidence>